<dbReference type="Gene3D" id="3.40.50.10130">
    <property type="match status" value="1"/>
</dbReference>
<evidence type="ECO:0000256" key="6">
    <source>
        <dbReference type="ARBA" id="ARBA00022801"/>
    </source>
</evidence>
<keyword evidence="9" id="KW-0539">Nucleus</keyword>
<dbReference type="GO" id="GO:0003684">
    <property type="term" value="F:damaged DNA binding"/>
    <property type="evidence" value="ECO:0007669"/>
    <property type="project" value="TreeGrafter"/>
</dbReference>
<dbReference type="PANTHER" id="PTHR10150">
    <property type="entry name" value="DNA REPAIR ENDONUCLEASE XPF"/>
    <property type="match status" value="1"/>
</dbReference>
<dbReference type="SUPFAM" id="SSF52980">
    <property type="entry name" value="Restriction endonuclease-like"/>
    <property type="match status" value="1"/>
</dbReference>
<dbReference type="AlphaFoldDB" id="A0AAN7DPV3"/>
<dbReference type="InterPro" id="IPR010994">
    <property type="entry name" value="RuvA_2-like"/>
</dbReference>
<dbReference type="SUPFAM" id="SSF47781">
    <property type="entry name" value="RuvA domain 2-like"/>
    <property type="match status" value="1"/>
</dbReference>
<dbReference type="InterPro" id="IPR006166">
    <property type="entry name" value="ERCC4_domain"/>
</dbReference>
<comment type="subcellular location">
    <subcellularLocation>
        <location evidence="1">Nucleus</location>
    </subcellularLocation>
</comment>
<accession>A0AAN7DPV3</accession>
<feature type="compositionally biased region" description="Acidic residues" evidence="10">
    <location>
        <begin position="506"/>
        <end position="516"/>
    </location>
</feature>
<evidence type="ECO:0000256" key="7">
    <source>
        <dbReference type="ARBA" id="ARBA00023125"/>
    </source>
</evidence>
<name>A0AAN7DPV3_9FUNG</name>
<evidence type="ECO:0000259" key="11">
    <source>
        <dbReference type="SMART" id="SM00891"/>
    </source>
</evidence>
<comment type="caution">
    <text evidence="12">The sequence shown here is derived from an EMBL/GenBank/DDBJ whole genome shotgun (WGS) entry which is preliminary data.</text>
</comment>
<keyword evidence="5" id="KW-0227">DNA damage</keyword>
<protein>
    <recommendedName>
        <fullName evidence="11">ERCC4 domain-containing protein</fullName>
    </recommendedName>
</protein>
<evidence type="ECO:0000256" key="2">
    <source>
        <dbReference type="ARBA" id="ARBA00010015"/>
    </source>
</evidence>
<evidence type="ECO:0000256" key="9">
    <source>
        <dbReference type="ARBA" id="ARBA00023242"/>
    </source>
</evidence>
<keyword evidence="7" id="KW-0238">DNA-binding</keyword>
<keyword evidence="13" id="KW-1185">Reference proteome</keyword>
<dbReference type="GO" id="GO:1901255">
    <property type="term" value="P:nucleotide-excision repair involved in interstrand cross-link repair"/>
    <property type="evidence" value="ECO:0007669"/>
    <property type="project" value="TreeGrafter"/>
</dbReference>
<dbReference type="InterPro" id="IPR011335">
    <property type="entry name" value="Restrct_endonuc-II-like"/>
</dbReference>
<dbReference type="RefSeq" id="XP_064687902.1">
    <property type="nucleotide sequence ID" value="XM_064832347.1"/>
</dbReference>
<keyword evidence="4" id="KW-0255">Endonuclease</keyword>
<sequence length="894" mass="102139">MLPFQKQVLTEIVTEDGLLIISPGLGLFQILCHLVQVYSGGNHLILLINTSKEQDELLQEQLIALGVSSQHVIRRIEYNTPADKRSSMYRESGIFSITSRILAVDMLLERIPTSLINGILVYNAHRVRPNSMEELILRVYREHNQEGFIKAFSDRPEAFVTGFAPLQNTMKSLFLRKVHLWPRFQVTVTEDLAKTNNNVIELRQPMSESMDIIQQSLVQCLEETLAELRRANPHIDVGEFTIENSFFKSFDAIVRRQLDPIWHRVSSASKQLVGDLKILRQLLGYLTTYDCVSFYSFIETVIAANTAQDGKQIKQSQWLLYEAGNRAITAARKRVYVKQGEREFDELPKRQDNSLIPQHIKLVLEEQPKWQLLKSILAEIEQDNLQLNDGESAPVLIMVSEKRTCSQLKDYITRINEEEPFLDKIAHNFFKWRVNIYRMQVAEPAKPSPAPTAMRGRPPPNKRRRVRGGSATAASSASNSRSLTLAETFKDDVADTISALDSRENGEEEEEEDEDDTFRGVGPTLDSELIHNHQDDILPTFEEIPNTSLITIQCYEDDANEQVLQDAQPRFIILFDPNPAFVRQIEVYRAQHPTVDIRVYFMLYENSVEEQNYLSLIRKEKGSFERLIHEKSVMAIPLPDKRQERQDAIIRPSSLNSRIAGGQAKAVTGPQIVTVDMREFRSSLPPILYADGIKIVPCTLQVGDYILSPDMCVERKSIADLVQSFSSGRLYTQCELMSAFYKIPILLIEFDQNKSFSLQAVSDMRENIRVTDLSSKLVLLTLAFPKLRIIWSSSPHETAKIFSELKKTELEPDSEFAASIGAEGHEDGDTVYNMTPQEILRSMPGVTSANYRILMNHFQDLDQLFHSQQKTLKELIGEEFGRKLYNFIHKKHTS</sequence>
<evidence type="ECO:0000313" key="13">
    <source>
        <dbReference type="Proteomes" id="UP001304243"/>
    </source>
</evidence>
<gene>
    <name evidence="12" type="ORF">ATC70_013181</name>
</gene>
<proteinExistence type="inferred from homology"/>
<dbReference type="InterPro" id="IPR006167">
    <property type="entry name" value="XPF"/>
</dbReference>
<dbReference type="CDD" id="cd20078">
    <property type="entry name" value="XPF_nuclease_XPF_euk"/>
    <property type="match status" value="1"/>
</dbReference>
<dbReference type="FunFam" id="3.40.50.10130:FF:000002">
    <property type="entry name" value="DNA repair endonuclease XPF"/>
    <property type="match status" value="1"/>
</dbReference>
<dbReference type="GO" id="GO:0000110">
    <property type="term" value="C:nucleotide-excision repair factor 1 complex"/>
    <property type="evidence" value="ECO:0007669"/>
    <property type="project" value="TreeGrafter"/>
</dbReference>
<dbReference type="EMBL" id="JASEJX010000006">
    <property type="protein sequence ID" value="KAK4521236.1"/>
    <property type="molecule type" value="Genomic_DNA"/>
</dbReference>
<dbReference type="Gene3D" id="1.10.150.20">
    <property type="entry name" value="5' to 3' exonuclease, C-terminal subdomain"/>
    <property type="match status" value="1"/>
</dbReference>
<dbReference type="Pfam" id="PF02732">
    <property type="entry name" value="ERCC4"/>
    <property type="match status" value="1"/>
</dbReference>
<dbReference type="SMART" id="SM00891">
    <property type="entry name" value="ERCC4"/>
    <property type="match status" value="1"/>
</dbReference>
<dbReference type="Proteomes" id="UP001304243">
    <property type="component" value="Unassembled WGS sequence"/>
</dbReference>
<dbReference type="GeneID" id="89956867"/>
<evidence type="ECO:0000256" key="8">
    <source>
        <dbReference type="ARBA" id="ARBA00023204"/>
    </source>
</evidence>
<feature type="domain" description="ERCC4" evidence="11">
    <location>
        <begin position="672"/>
        <end position="752"/>
    </location>
</feature>
<dbReference type="PANTHER" id="PTHR10150:SF0">
    <property type="entry name" value="DNA REPAIR ENDONUCLEASE XPF"/>
    <property type="match status" value="1"/>
</dbReference>
<evidence type="ECO:0000256" key="3">
    <source>
        <dbReference type="ARBA" id="ARBA00022722"/>
    </source>
</evidence>
<dbReference type="NCBIfam" id="TIGR00596">
    <property type="entry name" value="rad1"/>
    <property type="match status" value="1"/>
</dbReference>
<dbReference type="GO" id="GO:0003697">
    <property type="term" value="F:single-stranded DNA binding"/>
    <property type="evidence" value="ECO:0007669"/>
    <property type="project" value="InterPro"/>
</dbReference>
<dbReference type="InterPro" id="IPR047520">
    <property type="entry name" value="XPF_nuclease"/>
</dbReference>
<keyword evidence="3" id="KW-0540">Nuclease</keyword>
<evidence type="ECO:0000256" key="1">
    <source>
        <dbReference type="ARBA" id="ARBA00004123"/>
    </source>
</evidence>
<evidence type="ECO:0000256" key="5">
    <source>
        <dbReference type="ARBA" id="ARBA00022763"/>
    </source>
</evidence>
<evidence type="ECO:0000256" key="10">
    <source>
        <dbReference type="SAM" id="MobiDB-lite"/>
    </source>
</evidence>
<evidence type="ECO:0000313" key="12">
    <source>
        <dbReference type="EMBL" id="KAK4521236.1"/>
    </source>
</evidence>
<dbReference type="GO" id="GO:0000014">
    <property type="term" value="F:single-stranded DNA endodeoxyribonuclease activity"/>
    <property type="evidence" value="ECO:0007669"/>
    <property type="project" value="TreeGrafter"/>
</dbReference>
<evidence type="ECO:0000256" key="4">
    <source>
        <dbReference type="ARBA" id="ARBA00022759"/>
    </source>
</evidence>
<keyword evidence="8" id="KW-0234">DNA repair</keyword>
<organism evidence="12 13">
    <name type="scientific">Mucor velutinosus</name>
    <dbReference type="NCBI Taxonomy" id="708070"/>
    <lineage>
        <taxon>Eukaryota</taxon>
        <taxon>Fungi</taxon>
        <taxon>Fungi incertae sedis</taxon>
        <taxon>Mucoromycota</taxon>
        <taxon>Mucoromycotina</taxon>
        <taxon>Mucoromycetes</taxon>
        <taxon>Mucorales</taxon>
        <taxon>Mucorineae</taxon>
        <taxon>Mucoraceae</taxon>
        <taxon>Mucor</taxon>
    </lineage>
</organism>
<keyword evidence="6" id="KW-0378">Hydrolase</keyword>
<comment type="similarity">
    <text evidence="2">Belongs to the XPF family.</text>
</comment>
<dbReference type="GO" id="GO:0000724">
    <property type="term" value="P:double-strand break repair via homologous recombination"/>
    <property type="evidence" value="ECO:0007669"/>
    <property type="project" value="TreeGrafter"/>
</dbReference>
<dbReference type="GO" id="GO:0000712">
    <property type="term" value="P:resolution of meiotic recombination intermediates"/>
    <property type="evidence" value="ECO:0007669"/>
    <property type="project" value="TreeGrafter"/>
</dbReference>
<feature type="compositionally biased region" description="Low complexity" evidence="10">
    <location>
        <begin position="468"/>
        <end position="485"/>
    </location>
</feature>
<feature type="region of interest" description="Disordered" evidence="10">
    <location>
        <begin position="444"/>
        <end position="485"/>
    </location>
</feature>
<feature type="region of interest" description="Disordered" evidence="10">
    <location>
        <begin position="499"/>
        <end position="522"/>
    </location>
</feature>
<reference evidence="12 13" key="1">
    <citation type="submission" date="2022-11" db="EMBL/GenBank/DDBJ databases">
        <title>Mucor velutinosus strain NIH1002 WGS.</title>
        <authorList>
            <person name="Subramanian P."/>
            <person name="Mullikin J.C."/>
            <person name="Segre J.A."/>
            <person name="Zelazny A.M."/>
        </authorList>
    </citation>
    <scope>NUCLEOTIDE SEQUENCE [LARGE SCALE GENOMIC DNA]</scope>
    <source>
        <strain evidence="12 13">NIH1002</strain>
    </source>
</reference>